<evidence type="ECO:0000313" key="3">
    <source>
        <dbReference type="EMBL" id="MBL7632563.1"/>
    </source>
</evidence>
<evidence type="ECO:0000259" key="2">
    <source>
        <dbReference type="PROSITE" id="PS50234"/>
    </source>
</evidence>
<proteinExistence type="predicted"/>
<evidence type="ECO:0000256" key="1">
    <source>
        <dbReference type="SAM" id="Phobius"/>
    </source>
</evidence>
<dbReference type="InterPro" id="IPR002035">
    <property type="entry name" value="VWF_A"/>
</dbReference>
<comment type="caution">
    <text evidence="3">The sequence shown here is derived from an EMBL/GenBank/DDBJ whole genome shotgun (WGS) entry which is preliminary data.</text>
</comment>
<dbReference type="Pfam" id="PF13519">
    <property type="entry name" value="VWA_2"/>
    <property type="match status" value="1"/>
</dbReference>
<dbReference type="PANTHER" id="PTHR37947">
    <property type="entry name" value="BLL2462 PROTEIN"/>
    <property type="match status" value="1"/>
</dbReference>
<dbReference type="Gene3D" id="3.40.50.410">
    <property type="entry name" value="von Willebrand factor, type A domain"/>
    <property type="match status" value="1"/>
</dbReference>
<evidence type="ECO:0000313" key="4">
    <source>
        <dbReference type="Proteomes" id="UP000604475"/>
    </source>
</evidence>
<dbReference type="SMART" id="SM00327">
    <property type="entry name" value="VWA"/>
    <property type="match status" value="1"/>
</dbReference>
<dbReference type="SUPFAM" id="SSF53300">
    <property type="entry name" value="vWA-like"/>
    <property type="match status" value="1"/>
</dbReference>
<dbReference type="PANTHER" id="PTHR37947:SF1">
    <property type="entry name" value="BLL2462 PROTEIN"/>
    <property type="match status" value="1"/>
</dbReference>
<protein>
    <submittedName>
        <fullName evidence="3">VWA domain-containing protein</fullName>
    </submittedName>
</protein>
<accession>A0A937USX7</accession>
<feature type="domain" description="VWFA" evidence="2">
    <location>
        <begin position="81"/>
        <end position="279"/>
    </location>
</feature>
<keyword evidence="4" id="KW-1185">Reference proteome</keyword>
<reference evidence="3" key="1">
    <citation type="submission" date="2020-12" db="EMBL/GenBank/DDBJ databases">
        <title>Genomic characterization of non-nitrogen-fixing Frankia strains.</title>
        <authorList>
            <person name="Carlos-Shanley C."/>
            <person name="Guerra T."/>
            <person name="Hahn D."/>
        </authorList>
    </citation>
    <scope>NUCLEOTIDE SEQUENCE</scope>
    <source>
        <strain evidence="3">CN6</strain>
    </source>
</reference>
<dbReference type="AlphaFoldDB" id="A0A937USX7"/>
<keyword evidence="1" id="KW-0472">Membrane</keyword>
<sequence>MRLAAPWLLVLGVLVVAALAVATTVASRRRRAALAAVGVDAAAGRRAPRLGGWLSLAGIAVLAVAAAGPAATVPVSRAEGTVIIAMDVSNSMAATDVAPSRLDAAKQAAIRFAHAQPGSVNVGVVAFQNGGLTTHQPSADRAAAEAAINRLSVTGGTSLAGAILTSLSAITGRTVAPGRDGAVPDLGYWGSATIVLFSDGQDGGSPEATEAAAQAAQAAGVRVETVGIGTPAGGVVEVDGYQLHTALDEQTLTAIADTTGGAYHPASDAPELDDVASTIDLRLTTRKEDLPLAGAFIAGAVLLLAAGAVLTVLRTGRVV</sequence>
<keyword evidence="1" id="KW-1133">Transmembrane helix</keyword>
<feature type="transmembrane region" description="Helical" evidence="1">
    <location>
        <begin position="292"/>
        <end position="313"/>
    </location>
</feature>
<keyword evidence="1" id="KW-0812">Transmembrane</keyword>
<gene>
    <name evidence="3" type="ORF">I7412_36500</name>
</gene>
<organism evidence="3 4">
    <name type="scientific">Frankia nepalensis</name>
    <dbReference type="NCBI Taxonomy" id="1836974"/>
    <lineage>
        <taxon>Bacteria</taxon>
        <taxon>Bacillati</taxon>
        <taxon>Actinomycetota</taxon>
        <taxon>Actinomycetes</taxon>
        <taxon>Frankiales</taxon>
        <taxon>Frankiaceae</taxon>
        <taxon>Frankia</taxon>
    </lineage>
</organism>
<dbReference type="RefSeq" id="WP_203007049.1">
    <property type="nucleotide sequence ID" value="NZ_JADWYU010000048.1"/>
</dbReference>
<dbReference type="PROSITE" id="PS50234">
    <property type="entry name" value="VWFA"/>
    <property type="match status" value="1"/>
</dbReference>
<name>A0A937USX7_9ACTN</name>
<dbReference type="InterPro" id="IPR036465">
    <property type="entry name" value="vWFA_dom_sf"/>
</dbReference>
<dbReference type="EMBL" id="JAEACQ010000341">
    <property type="protein sequence ID" value="MBL7632563.1"/>
    <property type="molecule type" value="Genomic_DNA"/>
</dbReference>
<dbReference type="Proteomes" id="UP000604475">
    <property type="component" value="Unassembled WGS sequence"/>
</dbReference>